<keyword evidence="8" id="KW-0804">Transcription</keyword>
<dbReference type="PANTHER" id="PTHR16515:SF49">
    <property type="entry name" value="GASTRULA ZINC FINGER PROTEIN XLCGF49.1-LIKE-RELATED"/>
    <property type="match status" value="1"/>
</dbReference>
<dbReference type="InterPro" id="IPR050331">
    <property type="entry name" value="Zinc_finger"/>
</dbReference>
<dbReference type="FunFam" id="3.30.160.60:FF:000193">
    <property type="entry name" value="Zinc finger protein 300"/>
    <property type="match status" value="1"/>
</dbReference>
<dbReference type="Proteomes" id="UP000314982">
    <property type="component" value="Unassembled WGS sequence"/>
</dbReference>
<keyword evidence="5 10" id="KW-0863">Zinc-finger</keyword>
<evidence type="ECO:0000256" key="3">
    <source>
        <dbReference type="ARBA" id="ARBA00022723"/>
    </source>
</evidence>
<dbReference type="AlphaFoldDB" id="A0A4W5JU80"/>
<evidence type="ECO:0000259" key="12">
    <source>
        <dbReference type="PROSITE" id="PS50157"/>
    </source>
</evidence>
<feature type="domain" description="C2H2-type" evidence="12">
    <location>
        <begin position="391"/>
        <end position="418"/>
    </location>
</feature>
<dbReference type="PROSITE" id="PS50157">
    <property type="entry name" value="ZINC_FINGER_C2H2_2"/>
    <property type="match status" value="5"/>
</dbReference>
<feature type="compositionally biased region" description="Polar residues" evidence="11">
    <location>
        <begin position="57"/>
        <end position="66"/>
    </location>
</feature>
<evidence type="ECO:0000256" key="2">
    <source>
        <dbReference type="ARBA" id="ARBA00006991"/>
    </source>
</evidence>
<feature type="domain" description="C2H2-type" evidence="12">
    <location>
        <begin position="419"/>
        <end position="445"/>
    </location>
</feature>
<dbReference type="InterPro" id="IPR013087">
    <property type="entry name" value="Znf_C2H2_type"/>
</dbReference>
<feature type="domain" description="C2H2-type" evidence="12">
    <location>
        <begin position="306"/>
        <end position="333"/>
    </location>
</feature>
<dbReference type="GO" id="GO:0005694">
    <property type="term" value="C:chromosome"/>
    <property type="evidence" value="ECO:0007669"/>
    <property type="project" value="UniProtKB-ARBA"/>
</dbReference>
<dbReference type="STRING" id="62062.ENSHHUP00000007237"/>
<keyword evidence="9" id="KW-0539">Nucleus</keyword>
<dbReference type="FunFam" id="3.30.160.60:FF:000446">
    <property type="entry name" value="Zinc finger protein"/>
    <property type="match status" value="1"/>
</dbReference>
<dbReference type="GO" id="GO:0045893">
    <property type="term" value="P:positive regulation of DNA-templated transcription"/>
    <property type="evidence" value="ECO:0007669"/>
    <property type="project" value="UniProtKB-ARBA"/>
</dbReference>
<evidence type="ECO:0000256" key="10">
    <source>
        <dbReference type="PROSITE-ProRule" id="PRU00042"/>
    </source>
</evidence>
<dbReference type="GO" id="GO:0043565">
    <property type="term" value="F:sequence-specific DNA binding"/>
    <property type="evidence" value="ECO:0007669"/>
    <property type="project" value="UniProtKB-ARBA"/>
</dbReference>
<comment type="subcellular location">
    <subcellularLocation>
        <location evidence="1">Nucleus</location>
    </subcellularLocation>
</comment>
<evidence type="ECO:0000256" key="5">
    <source>
        <dbReference type="ARBA" id="ARBA00022771"/>
    </source>
</evidence>
<dbReference type="SUPFAM" id="SSF57667">
    <property type="entry name" value="beta-beta-alpha zinc fingers"/>
    <property type="match status" value="3"/>
</dbReference>
<comment type="similarity">
    <text evidence="2">Belongs to the krueppel C2H2-type zinc-finger protein family.</text>
</comment>
<feature type="region of interest" description="Disordered" evidence="11">
    <location>
        <begin position="27"/>
        <end position="72"/>
    </location>
</feature>
<keyword evidence="14" id="KW-1185">Reference proteome</keyword>
<organism evidence="13 14">
    <name type="scientific">Hucho hucho</name>
    <name type="common">huchen</name>
    <dbReference type="NCBI Taxonomy" id="62062"/>
    <lineage>
        <taxon>Eukaryota</taxon>
        <taxon>Metazoa</taxon>
        <taxon>Chordata</taxon>
        <taxon>Craniata</taxon>
        <taxon>Vertebrata</taxon>
        <taxon>Euteleostomi</taxon>
        <taxon>Actinopterygii</taxon>
        <taxon>Neopterygii</taxon>
        <taxon>Teleostei</taxon>
        <taxon>Protacanthopterygii</taxon>
        <taxon>Salmoniformes</taxon>
        <taxon>Salmonidae</taxon>
        <taxon>Salmoninae</taxon>
        <taxon>Hucho</taxon>
    </lineage>
</organism>
<evidence type="ECO:0000313" key="13">
    <source>
        <dbReference type="Ensembl" id="ENSHHUP00000007237.1"/>
    </source>
</evidence>
<evidence type="ECO:0000256" key="1">
    <source>
        <dbReference type="ARBA" id="ARBA00004123"/>
    </source>
</evidence>
<dbReference type="FunFam" id="3.30.160.60:FF:002343">
    <property type="entry name" value="Zinc finger protein 33A"/>
    <property type="match status" value="1"/>
</dbReference>
<reference evidence="13" key="3">
    <citation type="submission" date="2025-09" db="UniProtKB">
        <authorList>
            <consortium name="Ensembl"/>
        </authorList>
    </citation>
    <scope>IDENTIFICATION</scope>
</reference>
<dbReference type="GO" id="GO:0008270">
    <property type="term" value="F:zinc ion binding"/>
    <property type="evidence" value="ECO:0007669"/>
    <property type="project" value="UniProtKB-KW"/>
</dbReference>
<evidence type="ECO:0000256" key="9">
    <source>
        <dbReference type="ARBA" id="ARBA00023242"/>
    </source>
</evidence>
<dbReference type="PANTHER" id="PTHR16515">
    <property type="entry name" value="PR DOMAIN ZINC FINGER PROTEIN"/>
    <property type="match status" value="1"/>
</dbReference>
<keyword evidence="7" id="KW-0805">Transcription regulation</keyword>
<dbReference type="Ensembl" id="ENSHHUT00000007454.1">
    <property type="protein sequence ID" value="ENSHHUP00000007237.1"/>
    <property type="gene ID" value="ENSHHUG00000004456.1"/>
</dbReference>
<sequence length="445" mass="49634">TIMWTRQFTQREEEGPEVLLVKEEGCEEGLGNPEGTMVIEDNQTTPPPEPTEEPAEQHSTTHSLTESVDMKDGKPDLLLVKEETIEDGPESIDLLSGLKMGEQGGWQEANRGDWATILDSQTGIAKSPGDAITEQARTKGDIVDVSGWDSVLNSGLGNNTVNHNQKHRVENKTKSEFSLPDNRLVETRARRRFGLRGRGGVCMRTDSASDAPSCSYSCDSERLMGPQVDPLTGAAFSLPSIGSINWNMDPATTQTLPGLHPPHTLLMLNQTSDNASASTLNGYTSPLTNDSSSNAISRSGSKEKRFPCSFCGKAFCFSKQVEIHQRMHTGEKPFGCHLCRARFSHLSSLKRHQRRVHTGVKPFSCTQCHMRFAQARGLKRHQRVHTGEKPYSCPQCEKRFSRQDHLKMHLKVHTGERPFSCTHCGKRFSERSYLRIHQQKKHSTL</sequence>
<protein>
    <recommendedName>
        <fullName evidence="12">C2H2-type domain-containing protein</fullName>
    </recommendedName>
</protein>
<keyword evidence="6" id="KW-0862">Zinc</keyword>
<dbReference type="SMART" id="SM00355">
    <property type="entry name" value="ZnF_C2H2"/>
    <property type="match status" value="5"/>
</dbReference>
<accession>A0A4W5JU80</accession>
<dbReference type="Gene3D" id="3.30.160.60">
    <property type="entry name" value="Classic Zinc Finger"/>
    <property type="match status" value="5"/>
</dbReference>
<evidence type="ECO:0000256" key="6">
    <source>
        <dbReference type="ARBA" id="ARBA00022833"/>
    </source>
</evidence>
<keyword evidence="4" id="KW-0677">Repeat</keyword>
<dbReference type="InterPro" id="IPR036236">
    <property type="entry name" value="Znf_C2H2_sf"/>
</dbReference>
<evidence type="ECO:0000256" key="11">
    <source>
        <dbReference type="SAM" id="MobiDB-lite"/>
    </source>
</evidence>
<evidence type="ECO:0000256" key="4">
    <source>
        <dbReference type="ARBA" id="ARBA00022737"/>
    </source>
</evidence>
<feature type="domain" description="C2H2-type" evidence="12">
    <location>
        <begin position="363"/>
        <end position="390"/>
    </location>
</feature>
<dbReference type="FunFam" id="3.30.160.60:FF:001732">
    <property type="entry name" value="Zgc:162936"/>
    <property type="match status" value="1"/>
</dbReference>
<dbReference type="GeneTree" id="ENSGT00940000164807"/>
<name>A0A4W5JU80_9TELE</name>
<evidence type="ECO:0000313" key="14">
    <source>
        <dbReference type="Proteomes" id="UP000314982"/>
    </source>
</evidence>
<feature type="domain" description="C2H2-type" evidence="12">
    <location>
        <begin position="334"/>
        <end position="362"/>
    </location>
</feature>
<dbReference type="FunFam" id="3.30.160.60:FF:000736">
    <property type="entry name" value="Zinc finger protein 423"/>
    <property type="match status" value="1"/>
</dbReference>
<reference evidence="14" key="1">
    <citation type="submission" date="2018-06" db="EMBL/GenBank/DDBJ databases">
        <title>Genome assembly of Danube salmon.</title>
        <authorList>
            <person name="Macqueen D.J."/>
            <person name="Gundappa M.K."/>
        </authorList>
    </citation>
    <scope>NUCLEOTIDE SEQUENCE [LARGE SCALE GENOMIC DNA]</scope>
</reference>
<dbReference type="PROSITE" id="PS00028">
    <property type="entry name" value="ZINC_FINGER_C2H2_1"/>
    <property type="match status" value="5"/>
</dbReference>
<dbReference type="GO" id="GO:0005634">
    <property type="term" value="C:nucleus"/>
    <property type="evidence" value="ECO:0007669"/>
    <property type="project" value="UniProtKB-SubCell"/>
</dbReference>
<keyword evidence="3" id="KW-0479">Metal-binding</keyword>
<proteinExistence type="inferred from homology"/>
<evidence type="ECO:0000256" key="7">
    <source>
        <dbReference type="ARBA" id="ARBA00023015"/>
    </source>
</evidence>
<dbReference type="Pfam" id="PF00096">
    <property type="entry name" value="zf-C2H2"/>
    <property type="match status" value="4"/>
</dbReference>
<reference evidence="13" key="2">
    <citation type="submission" date="2025-08" db="UniProtKB">
        <authorList>
            <consortium name="Ensembl"/>
        </authorList>
    </citation>
    <scope>IDENTIFICATION</scope>
</reference>
<evidence type="ECO:0000256" key="8">
    <source>
        <dbReference type="ARBA" id="ARBA00023163"/>
    </source>
</evidence>